<keyword evidence="2" id="KW-1003">Cell membrane</keyword>
<dbReference type="InterPro" id="IPR050510">
    <property type="entry name" value="Cation_transp_ATPase_P-type"/>
</dbReference>
<feature type="domain" description="Cation-transporting P-type ATPase N-terminal" evidence="4">
    <location>
        <begin position="79"/>
        <end position="154"/>
    </location>
</feature>
<proteinExistence type="predicted"/>
<dbReference type="Gene3D" id="1.20.1110.10">
    <property type="entry name" value="Calcium-transporting ATPase, transmembrane domain"/>
    <property type="match status" value="1"/>
</dbReference>
<dbReference type="Pfam" id="PF00690">
    <property type="entry name" value="Cation_ATPase_N"/>
    <property type="match status" value="1"/>
</dbReference>
<dbReference type="Proteomes" id="UP000023152">
    <property type="component" value="Unassembled WGS sequence"/>
</dbReference>
<evidence type="ECO:0000313" key="5">
    <source>
        <dbReference type="EMBL" id="ETO02444.1"/>
    </source>
</evidence>
<name>X6LLG6_RETFI</name>
<feature type="transmembrane region" description="Helical" evidence="3">
    <location>
        <begin position="132"/>
        <end position="156"/>
    </location>
</feature>
<keyword evidence="3" id="KW-1133">Transmembrane helix</keyword>
<dbReference type="GO" id="GO:1902600">
    <property type="term" value="P:proton transmembrane transport"/>
    <property type="evidence" value="ECO:0007669"/>
    <property type="project" value="TreeGrafter"/>
</dbReference>
<gene>
    <name evidence="5" type="ORF">RFI_34987</name>
</gene>
<evidence type="ECO:0000256" key="3">
    <source>
        <dbReference type="SAM" id="Phobius"/>
    </source>
</evidence>
<sequence>MATLEEEAAISEMAVLTSNVDDDEIEQETRYSSSDVIAAARDITFKQQQKAEKVEREVKAGKITATEAQEELRKAYTTIAHTLDKMELAKEYETDLNNGLTNKQIEEREAKYGKNELSPAYREPWYKKLARFIFGGFFNQLLLFGALLCFVAYALAPYSPSN</sequence>
<dbReference type="GO" id="GO:0005391">
    <property type="term" value="F:P-type sodium:potassium-exchanging transporter activity"/>
    <property type="evidence" value="ECO:0007669"/>
    <property type="project" value="TreeGrafter"/>
</dbReference>
<feature type="non-terminal residue" evidence="5">
    <location>
        <position position="162"/>
    </location>
</feature>
<comment type="subcellular location">
    <subcellularLocation>
        <location evidence="1">Cell membrane</location>
        <topology evidence="1">Multi-pass membrane protein</topology>
    </subcellularLocation>
</comment>
<dbReference type="InterPro" id="IPR023298">
    <property type="entry name" value="ATPase_P-typ_TM_dom_sf"/>
</dbReference>
<keyword evidence="6" id="KW-1185">Reference proteome</keyword>
<dbReference type="InterPro" id="IPR004014">
    <property type="entry name" value="ATPase_P-typ_cation-transptr_N"/>
</dbReference>
<dbReference type="EMBL" id="ASPP01035754">
    <property type="protein sequence ID" value="ETO02444.1"/>
    <property type="molecule type" value="Genomic_DNA"/>
</dbReference>
<protein>
    <recommendedName>
        <fullName evidence="4">Cation-transporting P-type ATPase N-terminal domain-containing protein</fullName>
    </recommendedName>
</protein>
<evidence type="ECO:0000256" key="1">
    <source>
        <dbReference type="ARBA" id="ARBA00004651"/>
    </source>
</evidence>
<dbReference type="Gene3D" id="2.70.150.10">
    <property type="entry name" value="Calcium-transporting ATPase, cytoplasmic transduction domain A"/>
    <property type="match status" value="1"/>
</dbReference>
<dbReference type="GO" id="GO:0036376">
    <property type="term" value="P:sodium ion export across plasma membrane"/>
    <property type="evidence" value="ECO:0007669"/>
    <property type="project" value="TreeGrafter"/>
</dbReference>
<dbReference type="SMART" id="SM00831">
    <property type="entry name" value="Cation_ATPase_N"/>
    <property type="match status" value="1"/>
</dbReference>
<reference evidence="5 6" key="1">
    <citation type="journal article" date="2013" name="Curr. Biol.">
        <title>The Genome of the Foraminiferan Reticulomyxa filosa.</title>
        <authorList>
            <person name="Glockner G."/>
            <person name="Hulsmann N."/>
            <person name="Schleicher M."/>
            <person name="Noegel A.A."/>
            <person name="Eichinger L."/>
            <person name="Gallinger C."/>
            <person name="Pawlowski J."/>
            <person name="Sierra R."/>
            <person name="Euteneuer U."/>
            <person name="Pillet L."/>
            <person name="Moustafa A."/>
            <person name="Platzer M."/>
            <person name="Groth M."/>
            <person name="Szafranski K."/>
            <person name="Schliwa M."/>
        </authorList>
    </citation>
    <scope>NUCLEOTIDE SEQUENCE [LARGE SCALE GENOMIC DNA]</scope>
</reference>
<keyword evidence="3" id="KW-0812">Transmembrane</keyword>
<comment type="caution">
    <text evidence="5">The sequence shown here is derived from an EMBL/GenBank/DDBJ whole genome shotgun (WGS) entry which is preliminary data.</text>
</comment>
<organism evidence="5 6">
    <name type="scientific">Reticulomyxa filosa</name>
    <dbReference type="NCBI Taxonomy" id="46433"/>
    <lineage>
        <taxon>Eukaryota</taxon>
        <taxon>Sar</taxon>
        <taxon>Rhizaria</taxon>
        <taxon>Retaria</taxon>
        <taxon>Foraminifera</taxon>
        <taxon>Monothalamids</taxon>
        <taxon>Reticulomyxidae</taxon>
        <taxon>Reticulomyxa</taxon>
    </lineage>
</organism>
<evidence type="ECO:0000259" key="4">
    <source>
        <dbReference type="SMART" id="SM00831"/>
    </source>
</evidence>
<evidence type="ECO:0000313" key="6">
    <source>
        <dbReference type="Proteomes" id="UP000023152"/>
    </source>
</evidence>
<dbReference type="PANTHER" id="PTHR43294">
    <property type="entry name" value="SODIUM/POTASSIUM-TRANSPORTING ATPASE SUBUNIT ALPHA"/>
    <property type="match status" value="1"/>
</dbReference>
<dbReference type="SUPFAM" id="SSF81665">
    <property type="entry name" value="Calcium ATPase, transmembrane domain M"/>
    <property type="match status" value="1"/>
</dbReference>
<evidence type="ECO:0000256" key="2">
    <source>
        <dbReference type="ARBA" id="ARBA00022475"/>
    </source>
</evidence>
<dbReference type="GO" id="GO:0006883">
    <property type="term" value="P:intracellular sodium ion homeostasis"/>
    <property type="evidence" value="ECO:0007669"/>
    <property type="project" value="TreeGrafter"/>
</dbReference>
<dbReference type="GO" id="GO:0030007">
    <property type="term" value="P:intracellular potassium ion homeostasis"/>
    <property type="evidence" value="ECO:0007669"/>
    <property type="project" value="TreeGrafter"/>
</dbReference>
<dbReference type="PANTHER" id="PTHR43294:SF21">
    <property type="entry name" value="CATION TRANSPORTING ATPASE"/>
    <property type="match status" value="1"/>
</dbReference>
<dbReference type="GO" id="GO:0005886">
    <property type="term" value="C:plasma membrane"/>
    <property type="evidence" value="ECO:0007669"/>
    <property type="project" value="UniProtKB-SubCell"/>
</dbReference>
<keyword evidence="3" id="KW-0472">Membrane</keyword>
<dbReference type="GO" id="GO:1990573">
    <property type="term" value="P:potassium ion import across plasma membrane"/>
    <property type="evidence" value="ECO:0007669"/>
    <property type="project" value="TreeGrafter"/>
</dbReference>
<accession>X6LLG6</accession>
<dbReference type="AlphaFoldDB" id="X6LLG6"/>